<evidence type="ECO:0008006" key="3">
    <source>
        <dbReference type="Google" id="ProtNLM"/>
    </source>
</evidence>
<dbReference type="NCBIfam" id="TIGR01643">
    <property type="entry name" value="YD_repeat_2x"/>
    <property type="match status" value="2"/>
</dbReference>
<dbReference type="Gene3D" id="2.180.10.10">
    <property type="entry name" value="RHS repeat-associated core"/>
    <property type="match status" value="1"/>
</dbReference>
<dbReference type="OrthoDB" id="442731at2759"/>
<proteinExistence type="predicted"/>
<dbReference type="InterPro" id="IPR022385">
    <property type="entry name" value="Rhs_assc_core"/>
</dbReference>
<accession>A0A319EP65</accession>
<dbReference type="STRING" id="1448318.A0A319EP65"/>
<gene>
    <name evidence="1" type="ORF">BO78DRAFT_437949</name>
</gene>
<dbReference type="PANTHER" id="PTHR32305:SF15">
    <property type="entry name" value="PROTEIN RHSA-RELATED"/>
    <property type="match status" value="1"/>
</dbReference>
<dbReference type="InterPro" id="IPR050708">
    <property type="entry name" value="T6SS_VgrG/RHS"/>
</dbReference>
<evidence type="ECO:0000313" key="1">
    <source>
        <dbReference type="EMBL" id="PYI09385.1"/>
    </source>
</evidence>
<dbReference type="VEuPathDB" id="FungiDB:BO78DRAFT_437949"/>
<name>A0A319EP65_ASPSB</name>
<dbReference type="PANTHER" id="PTHR32305">
    <property type="match status" value="1"/>
</dbReference>
<protein>
    <recommendedName>
        <fullName evidence="3">RHS repeat protein</fullName>
    </recommendedName>
</protein>
<reference evidence="1 2" key="1">
    <citation type="submission" date="2018-02" db="EMBL/GenBank/DDBJ databases">
        <title>The genomes of Aspergillus section Nigri reveals drivers in fungal speciation.</title>
        <authorList>
            <consortium name="DOE Joint Genome Institute"/>
            <person name="Vesth T.C."/>
            <person name="Nybo J."/>
            <person name="Theobald S."/>
            <person name="Brandl J."/>
            <person name="Frisvad J.C."/>
            <person name="Nielsen K.F."/>
            <person name="Lyhne E.K."/>
            <person name="Kogle M.E."/>
            <person name="Kuo A."/>
            <person name="Riley R."/>
            <person name="Clum A."/>
            <person name="Nolan M."/>
            <person name="Lipzen A."/>
            <person name="Salamov A."/>
            <person name="Henrissat B."/>
            <person name="Wiebenga A."/>
            <person name="De vries R.P."/>
            <person name="Grigoriev I.V."/>
            <person name="Mortensen U.H."/>
            <person name="Andersen M.R."/>
            <person name="Baker S.E."/>
        </authorList>
    </citation>
    <scope>NUCLEOTIDE SEQUENCE [LARGE SCALE GENOMIC DNA]</scope>
    <source>
        <strain evidence="1 2">CBS 121057</strain>
    </source>
</reference>
<evidence type="ECO:0000313" key="2">
    <source>
        <dbReference type="Proteomes" id="UP000248423"/>
    </source>
</evidence>
<dbReference type="EMBL" id="KZ826327">
    <property type="protein sequence ID" value="PYI09385.1"/>
    <property type="molecule type" value="Genomic_DNA"/>
</dbReference>
<sequence length="1603" mass="178784">MASDNAIYTQGCNFAPAQARNCPPFKLTLTFNSLDSFDAGLGEGWSFNFTYYDHRRRILYLSTGERFRVTEMSTAVSVPDQKLKSFIFHKLDSGYQVTHKSGQIEILKDNNGTFDKCVPYEIYAANGRLLRLVWGRLGENPRLLKIQETSQDLLTVDYESNTRKLVRFPNTTEESTFQIRLQGNRLKTLVLPRSDWASWNFDYLKLGQCVCIAKVVSPTGLVEEISHKADGHRLPTGAPMSYIPYSQPAVITRYEFSAQNFLGYDGGFRWKDGEDNLYRSRDDYRYSSTVAVDGGFRTQNTYNRFHLIVCSEQKKGSTTVTHCIKYHATDHGTFESQPPQCHLPRTIEKTFEDSQSQSRCRSEKTEQEYDEWGNLTKEVRPDGVVVQRTYYSAEGEAPSDSGDLGCPADPNGFQRYMATESVVPADSNYPAPTRTEKYRYAQIPTAYGARAAYFVTAQQHVRTQGHQILSRTSLAYVDQLSSMNHGRLTQQITYHLDKSPIAKNWTFATRDRNQLTITTRTINFDGTAVEEDTVYSNLHGLNLAHRDEAGVEERFEYNLFGQIVKATTSPNTPYETSRFYDYTLLPEANGTQTIVTDAQGVQTRHISDGLERPCLVVKQDRDVLTTGDEFRTVEKRNYNALGQCVEVTEIDWLRSDDGNLVPQESIQQLEYDGWGQVSKTTESNGVVMISQSDPIGLTETRGIEGEGSTKTYRDVSGNDIQISLCRPDGSVYSQVQYRYDGLGRLVEEEDQLGRVSKYESDGFDRIVTTTWLDGRVANTAYADDSEERLPAKVSLNNVSLAQQSFDGLGRVTLQHLGPCTVTQTYHDNEPEPGKITNAKGDECQIKYESALQYVPKSISRLESTDTYDYDPHTKMPVLLKGAYSTQTREYNSSSRLKHETIEIHGGETFSAEYQYSVGGKLQRYVNAHKQAQAVKYDASGRPVSLRQENMNVSFRYDKASRVSEYSIQEDDGICVDFSLAYDEFGRETERVIKRKEEILYRLCQTYNQTGLIATRATEDNGGTPLQHESFKYDDCNRLMEYECEGTRAPVDERGNQLRRQTFSFDNYDNIVSMKTDFQDGSQNVATYTYNNDDPTQLSHISNTNNAYAADTSLEYDANGCLMKDEQGRRLEYDSLCRLTAVYDAQNNKLCEYRYDATGKLICQVVPDGPDNYLFYRGDSLIATKTGERRISYLSDGKAYWGQIIQDGEANKQETQLWMSDGHESVLGWLDSHQPETIHHQTYTPYGFGAESTIAFNGQWRDPITGWYHLGNSYRVYNPVLMRFHAPDPWSPFVSGETNPYTYSLGDPINRVDPSGHFSLFGINFGWKKLMAAIFGLLASLVTGVLTAGATLAVQVGVGVVVGGAASAAGGALGDVAEGRTPTWSSVGMDFAMGAGAGVAGPVLGKVGGAFMGRLGKLMGKSPTSYTISKAVNSSFWRLGLQKQIAGHGMREIVKESAKGAAKGLVGGQTVSLAWEALNANVFSKQSSQAGSKSSSGGESQLSRPEQIRLPYVKAGSALARDAIRPLLKNGHNALAGYKLQASASSISSAYAEQPTSGQSVAEVLNLSFRCSYGLSRRENQTDDDSGLYPSLRGALRAPADWDY</sequence>
<dbReference type="Proteomes" id="UP000248423">
    <property type="component" value="Unassembled WGS sequence"/>
</dbReference>
<keyword evidence="2" id="KW-1185">Reference proteome</keyword>
<dbReference type="InterPro" id="IPR006530">
    <property type="entry name" value="YD"/>
</dbReference>
<dbReference type="NCBIfam" id="TIGR03696">
    <property type="entry name" value="Rhs_assc_core"/>
    <property type="match status" value="1"/>
</dbReference>
<organism evidence="1 2">
    <name type="scientific">Aspergillus sclerotiicarbonarius (strain CBS 121057 / IBT 28362)</name>
    <dbReference type="NCBI Taxonomy" id="1448318"/>
    <lineage>
        <taxon>Eukaryota</taxon>
        <taxon>Fungi</taxon>
        <taxon>Dikarya</taxon>
        <taxon>Ascomycota</taxon>
        <taxon>Pezizomycotina</taxon>
        <taxon>Eurotiomycetes</taxon>
        <taxon>Eurotiomycetidae</taxon>
        <taxon>Eurotiales</taxon>
        <taxon>Aspergillaceae</taxon>
        <taxon>Aspergillus</taxon>
        <taxon>Aspergillus subgen. Circumdati</taxon>
    </lineage>
</organism>